<dbReference type="EMBL" id="UXUI01011994">
    <property type="protein sequence ID" value="VDD96655.1"/>
    <property type="molecule type" value="Genomic_DNA"/>
</dbReference>
<keyword evidence="2" id="KW-1185">Reference proteome</keyword>
<reference evidence="3" key="1">
    <citation type="submission" date="2017-02" db="UniProtKB">
        <authorList>
            <consortium name="WormBaseParasite"/>
        </authorList>
    </citation>
    <scope>IDENTIFICATION</scope>
</reference>
<evidence type="ECO:0000313" key="3">
    <source>
        <dbReference type="WBParaSite" id="EVEC_0001216801-mRNA-1"/>
    </source>
</evidence>
<dbReference type="Proteomes" id="UP000274131">
    <property type="component" value="Unassembled WGS sequence"/>
</dbReference>
<reference evidence="1 2" key="2">
    <citation type="submission" date="2018-10" db="EMBL/GenBank/DDBJ databases">
        <authorList>
            <consortium name="Pathogen Informatics"/>
        </authorList>
    </citation>
    <scope>NUCLEOTIDE SEQUENCE [LARGE SCALE GENOMIC DNA]</scope>
</reference>
<accession>A0A0N4VML0</accession>
<gene>
    <name evidence="1" type="ORF">EVEC_LOCUS11406</name>
</gene>
<evidence type="ECO:0000313" key="1">
    <source>
        <dbReference type="EMBL" id="VDD96655.1"/>
    </source>
</evidence>
<evidence type="ECO:0000313" key="2">
    <source>
        <dbReference type="Proteomes" id="UP000274131"/>
    </source>
</evidence>
<organism evidence="3">
    <name type="scientific">Enterobius vermicularis</name>
    <name type="common">Human pinworm</name>
    <dbReference type="NCBI Taxonomy" id="51028"/>
    <lineage>
        <taxon>Eukaryota</taxon>
        <taxon>Metazoa</taxon>
        <taxon>Ecdysozoa</taxon>
        <taxon>Nematoda</taxon>
        <taxon>Chromadorea</taxon>
        <taxon>Rhabditida</taxon>
        <taxon>Spirurina</taxon>
        <taxon>Oxyuridomorpha</taxon>
        <taxon>Oxyuroidea</taxon>
        <taxon>Oxyuridae</taxon>
        <taxon>Enterobius</taxon>
    </lineage>
</organism>
<proteinExistence type="predicted"/>
<name>A0A0N4VML0_ENTVE</name>
<sequence>MSQPKSCCSCCCCQPSSGPVFQSKPCCCCGCCQPRCCCCCNCQPKQFSCFSSRPCPMNQQPCVIKFQPNCCGGIMRPNCCNGLVQPNCCCCNGMVGSVLQPNFCNGVQNANVQQNCCGGIMGGIVQPSCCSGMIQTAMPSGMPSGVCCTTCCTPQASSIIGPQPLSSFCTGNQPCPCCGACMNQIPMNNNNGVVIPINLPPSSQPIHCQPPVTCC</sequence>
<protein>
    <submittedName>
        <fullName evidence="3">Keratin-associated protein 2-1-like</fullName>
    </submittedName>
</protein>
<dbReference type="AlphaFoldDB" id="A0A0N4VML0"/>
<dbReference type="WBParaSite" id="EVEC_0001216801-mRNA-1">
    <property type="protein sequence ID" value="EVEC_0001216801-mRNA-1"/>
    <property type="gene ID" value="EVEC_0001216801"/>
</dbReference>